<dbReference type="InterPro" id="IPR012341">
    <property type="entry name" value="6hp_glycosidase-like_sf"/>
</dbReference>
<accession>A0A1H8H537</accession>
<dbReference type="InterPro" id="IPR008928">
    <property type="entry name" value="6-hairpin_glycosidase_sf"/>
</dbReference>
<dbReference type="STRING" id="1077947.SAMN05216227_10165"/>
<dbReference type="AlphaFoldDB" id="A0A1H8H537"/>
<dbReference type="PANTHER" id="PTHR37469:SF2">
    <property type="entry name" value="CELLOBIONIC ACID PHOSPHORYLASE"/>
    <property type="match status" value="1"/>
</dbReference>
<dbReference type="GO" id="GO:0005975">
    <property type="term" value="P:carbohydrate metabolic process"/>
    <property type="evidence" value="ECO:0007669"/>
    <property type="project" value="InterPro"/>
</dbReference>
<gene>
    <name evidence="1" type="ORF">SAMN05216227_10165</name>
</gene>
<dbReference type="InterPro" id="IPR052047">
    <property type="entry name" value="GH94_Enzymes"/>
</dbReference>
<protein>
    <submittedName>
        <fullName evidence="1">Cyclic beta-1,2-glucan synthetase</fullName>
    </submittedName>
</protein>
<dbReference type="Gene3D" id="1.50.10.10">
    <property type="match status" value="1"/>
</dbReference>
<name>A0A1H8H537_9RHOB</name>
<organism evidence="1 2">
    <name type="scientific">Pseudorhodobacter antarcticus</name>
    <dbReference type="NCBI Taxonomy" id="1077947"/>
    <lineage>
        <taxon>Bacteria</taxon>
        <taxon>Pseudomonadati</taxon>
        <taxon>Pseudomonadota</taxon>
        <taxon>Alphaproteobacteria</taxon>
        <taxon>Rhodobacterales</taxon>
        <taxon>Paracoccaceae</taxon>
        <taxon>Pseudorhodobacter</taxon>
    </lineage>
</organism>
<dbReference type="PANTHER" id="PTHR37469">
    <property type="entry name" value="CELLOBIONIC ACID PHOSPHORYLASE-RELATED"/>
    <property type="match status" value="1"/>
</dbReference>
<proteinExistence type="predicted"/>
<sequence>MATAYVIAADAFSNAPREGRSSWTWYTGLVGWIYSAGIEDILGLTRNGSDLQLNPCLLKGWPEVTLTLCRATSLCILA</sequence>
<dbReference type="EMBL" id="FOCO01000016">
    <property type="protein sequence ID" value="SEN51084.1"/>
    <property type="molecule type" value="Genomic_DNA"/>
</dbReference>
<evidence type="ECO:0000313" key="2">
    <source>
        <dbReference type="Proteomes" id="UP000183002"/>
    </source>
</evidence>
<reference evidence="1 2" key="1">
    <citation type="submission" date="2016-10" db="EMBL/GenBank/DDBJ databases">
        <authorList>
            <person name="de Groot N.N."/>
        </authorList>
    </citation>
    <scope>NUCLEOTIDE SEQUENCE [LARGE SCALE GENOMIC DNA]</scope>
    <source>
        <strain evidence="1 2">CGMCC 1.10836</strain>
    </source>
</reference>
<dbReference type="Proteomes" id="UP000183002">
    <property type="component" value="Unassembled WGS sequence"/>
</dbReference>
<dbReference type="SUPFAM" id="SSF48208">
    <property type="entry name" value="Six-hairpin glycosidases"/>
    <property type="match status" value="1"/>
</dbReference>
<evidence type="ECO:0000313" key="1">
    <source>
        <dbReference type="EMBL" id="SEN51084.1"/>
    </source>
</evidence>
<keyword evidence="2" id="KW-1185">Reference proteome</keyword>
<dbReference type="Gene3D" id="2.60.420.10">
    <property type="entry name" value="Maltose phosphorylase, domain 3"/>
    <property type="match status" value="1"/>
</dbReference>